<organism evidence="4 5">
    <name type="scientific">Thermococcus aciditolerans</name>
    <dbReference type="NCBI Taxonomy" id="2598455"/>
    <lineage>
        <taxon>Archaea</taxon>
        <taxon>Methanobacteriati</taxon>
        <taxon>Methanobacteriota</taxon>
        <taxon>Thermococci</taxon>
        <taxon>Thermococcales</taxon>
        <taxon>Thermococcaceae</taxon>
        <taxon>Thermococcus</taxon>
    </lineage>
</organism>
<reference evidence="4 5" key="1">
    <citation type="submission" date="2019-07" db="EMBL/GenBank/DDBJ databases">
        <title>Complete genome of Thermococcus acidophilus.</title>
        <authorList>
            <person name="Li X."/>
        </authorList>
    </citation>
    <scope>NUCLEOTIDE SEQUENCE [LARGE SCALE GENOMIC DNA]</scope>
    <source>
        <strain evidence="4 5">SY113</strain>
    </source>
</reference>
<evidence type="ECO:0000313" key="5">
    <source>
        <dbReference type="Proteomes" id="UP000322631"/>
    </source>
</evidence>
<dbReference type="GO" id="GO:0016746">
    <property type="term" value="F:acyltransferase activity"/>
    <property type="evidence" value="ECO:0007669"/>
    <property type="project" value="UniProtKB-KW"/>
</dbReference>
<dbReference type="InterPro" id="IPR016181">
    <property type="entry name" value="Acyl_CoA_acyltransferase"/>
</dbReference>
<dbReference type="Proteomes" id="UP000322631">
    <property type="component" value="Chromosome"/>
</dbReference>
<sequence length="222" mass="25214">MMLKPYEVELETLGGIVRVEFLRTDHVELIRSFDSGEGGEEQTEFARNMAWKSHERCLSTVFVILHEDSLMSYFTLSPFIVSLKIRDNTPKNKRMLVEELRTRLVELLGMDIKYSSVPTILLGQFGIQREYRGMGVGGEILAKVIKPYAVLYAAQIGGIGLSLHAKKEVAKKFYLDHKKNPLAEGFQIVSAGSTYELFYPFVTEAEAVRRALTGSIRLEEFR</sequence>
<name>A0A5C0SKP6_9EURY</name>
<keyword evidence="3" id="KW-0012">Acyltransferase</keyword>
<evidence type="ECO:0008006" key="6">
    <source>
        <dbReference type="Google" id="ProtNLM"/>
    </source>
</evidence>
<evidence type="ECO:0000313" key="4">
    <source>
        <dbReference type="EMBL" id="QEK13964.1"/>
    </source>
</evidence>
<accession>A0A5C0SKP6</accession>
<gene>
    <name evidence="4" type="ORF">FPV09_01210</name>
</gene>
<keyword evidence="1" id="KW-1277">Toxin-antitoxin system</keyword>
<protein>
    <recommendedName>
        <fullName evidence="6">N-acetyltransferase domain-containing protein</fullName>
    </recommendedName>
</protein>
<dbReference type="EMBL" id="CP041932">
    <property type="protein sequence ID" value="QEK13964.1"/>
    <property type="molecule type" value="Genomic_DNA"/>
</dbReference>
<dbReference type="SUPFAM" id="SSF55729">
    <property type="entry name" value="Acyl-CoA N-acyltransferases (Nat)"/>
    <property type="match status" value="1"/>
</dbReference>
<evidence type="ECO:0000256" key="1">
    <source>
        <dbReference type="ARBA" id="ARBA00022649"/>
    </source>
</evidence>
<proteinExistence type="predicted"/>
<keyword evidence="5" id="KW-1185">Reference proteome</keyword>
<dbReference type="KEGG" id="them:FPV09_01210"/>
<evidence type="ECO:0000256" key="3">
    <source>
        <dbReference type="ARBA" id="ARBA00023315"/>
    </source>
</evidence>
<dbReference type="PANTHER" id="PTHR36449:SF1">
    <property type="entry name" value="ACETYLTRANSFERASE"/>
    <property type="match status" value="1"/>
</dbReference>
<dbReference type="PANTHER" id="PTHR36449">
    <property type="entry name" value="ACETYLTRANSFERASE-RELATED"/>
    <property type="match status" value="1"/>
</dbReference>
<dbReference type="AlphaFoldDB" id="A0A5C0SKP6"/>
<dbReference type="Gene3D" id="3.40.630.30">
    <property type="match status" value="1"/>
</dbReference>
<evidence type="ECO:0000256" key="2">
    <source>
        <dbReference type="ARBA" id="ARBA00022679"/>
    </source>
</evidence>
<keyword evidence="2" id="KW-0808">Transferase</keyword>